<keyword evidence="1" id="KW-0812">Transmembrane</keyword>
<keyword evidence="1" id="KW-1133">Transmembrane helix</keyword>
<organism evidence="2 3">
    <name type="scientific">Microbacterium kribbense</name>
    <dbReference type="NCBI Taxonomy" id="433645"/>
    <lineage>
        <taxon>Bacteria</taxon>
        <taxon>Bacillati</taxon>
        <taxon>Actinomycetota</taxon>
        <taxon>Actinomycetes</taxon>
        <taxon>Micrococcales</taxon>
        <taxon>Microbacteriaceae</taxon>
        <taxon>Microbacterium</taxon>
    </lineage>
</organism>
<proteinExistence type="predicted"/>
<dbReference type="Pfam" id="PF09819">
    <property type="entry name" value="ABC_cobalt"/>
    <property type="match status" value="1"/>
</dbReference>
<dbReference type="PIRSF" id="PIRSF037394">
    <property type="entry name" value="ABC_thiamine-permease_YkoE_prd"/>
    <property type="match status" value="1"/>
</dbReference>
<dbReference type="InterPro" id="IPR017195">
    <property type="entry name" value="ABC_thiamin-permease_prd"/>
</dbReference>
<sequence length="213" mass="21937">MQVSAVASTPASVRRFRWRVVDIVTASVIGVAAGVIFWVWGQAWTPLSTALAFLPGLEGLLAGGWLFAGVLGGLVIRKPGAALYTEIVAGVVSMAVGTQWGPLTFLWAVIEGIGAEIGFAILFYANWKLLGALVSGAVAGLSTAVLDTNFSSVAAQSGVFRAVYFGAAIVSGILLAGLVSWLIVRALAATGALDRFGAGREARSREAESPDAA</sequence>
<keyword evidence="3" id="KW-1185">Reference proteome</keyword>
<dbReference type="EMBL" id="BAABAF010000002">
    <property type="protein sequence ID" value="GAA3757268.1"/>
    <property type="molecule type" value="Genomic_DNA"/>
</dbReference>
<comment type="caution">
    <text evidence="2">The sequence shown here is derived from an EMBL/GenBank/DDBJ whole genome shotgun (WGS) entry which is preliminary data.</text>
</comment>
<accession>A0ABP7GC99</accession>
<feature type="transmembrane region" description="Helical" evidence="1">
    <location>
        <begin position="162"/>
        <end position="184"/>
    </location>
</feature>
<gene>
    <name evidence="2" type="ORF">GCM10022240_07600</name>
</gene>
<reference evidence="3" key="1">
    <citation type="journal article" date="2019" name="Int. J. Syst. Evol. Microbiol.">
        <title>The Global Catalogue of Microorganisms (GCM) 10K type strain sequencing project: providing services to taxonomists for standard genome sequencing and annotation.</title>
        <authorList>
            <consortium name="The Broad Institute Genomics Platform"/>
            <consortium name="The Broad Institute Genome Sequencing Center for Infectious Disease"/>
            <person name="Wu L."/>
            <person name="Ma J."/>
        </authorList>
    </citation>
    <scope>NUCLEOTIDE SEQUENCE [LARGE SCALE GENOMIC DNA]</scope>
    <source>
        <strain evidence="3">JCM 16950</strain>
    </source>
</reference>
<evidence type="ECO:0000256" key="1">
    <source>
        <dbReference type="SAM" id="Phobius"/>
    </source>
</evidence>
<evidence type="ECO:0000313" key="2">
    <source>
        <dbReference type="EMBL" id="GAA3757268.1"/>
    </source>
</evidence>
<dbReference type="Proteomes" id="UP001500540">
    <property type="component" value="Unassembled WGS sequence"/>
</dbReference>
<protein>
    <submittedName>
        <fullName evidence="2">ECF transporter S component</fullName>
    </submittedName>
</protein>
<feature type="transmembrane region" description="Helical" evidence="1">
    <location>
        <begin position="20"/>
        <end position="40"/>
    </location>
</feature>
<name>A0ABP7GC99_9MICO</name>
<dbReference type="RefSeq" id="WP_344780704.1">
    <property type="nucleotide sequence ID" value="NZ_BAABAF010000002.1"/>
</dbReference>
<feature type="transmembrane region" description="Helical" evidence="1">
    <location>
        <begin position="83"/>
        <end position="100"/>
    </location>
</feature>
<keyword evidence="1" id="KW-0472">Membrane</keyword>
<evidence type="ECO:0000313" key="3">
    <source>
        <dbReference type="Proteomes" id="UP001500540"/>
    </source>
</evidence>
<feature type="transmembrane region" description="Helical" evidence="1">
    <location>
        <begin position="52"/>
        <end position="76"/>
    </location>
</feature>